<accession>A0ABR1EBI8</accession>
<organism evidence="2 3">
    <name type="scientific">Necator americanus</name>
    <name type="common">Human hookworm</name>
    <dbReference type="NCBI Taxonomy" id="51031"/>
    <lineage>
        <taxon>Eukaryota</taxon>
        <taxon>Metazoa</taxon>
        <taxon>Ecdysozoa</taxon>
        <taxon>Nematoda</taxon>
        <taxon>Chromadorea</taxon>
        <taxon>Rhabditida</taxon>
        <taxon>Rhabditina</taxon>
        <taxon>Rhabditomorpha</taxon>
        <taxon>Strongyloidea</taxon>
        <taxon>Ancylostomatidae</taxon>
        <taxon>Bunostominae</taxon>
        <taxon>Necator</taxon>
    </lineage>
</organism>
<name>A0ABR1EBI8_NECAM</name>
<keyword evidence="3" id="KW-1185">Reference proteome</keyword>
<comment type="caution">
    <text evidence="2">The sequence shown here is derived from an EMBL/GenBank/DDBJ whole genome shotgun (WGS) entry which is preliminary data.</text>
</comment>
<evidence type="ECO:0000313" key="3">
    <source>
        <dbReference type="Proteomes" id="UP001303046"/>
    </source>
</evidence>
<dbReference type="Proteomes" id="UP001303046">
    <property type="component" value="Unassembled WGS sequence"/>
</dbReference>
<evidence type="ECO:0000256" key="1">
    <source>
        <dbReference type="SAM" id="Phobius"/>
    </source>
</evidence>
<keyword evidence="1" id="KW-0472">Membrane</keyword>
<protein>
    <submittedName>
        <fullName evidence="2">Uncharacterized protein</fullName>
    </submittedName>
</protein>
<dbReference type="EMBL" id="JAVFWL010000006">
    <property type="protein sequence ID" value="KAK6759813.1"/>
    <property type="molecule type" value="Genomic_DNA"/>
</dbReference>
<sequence>MKNDYTDLVEQFGSTSSGYAFVRHLLYDCGITEDANSGLKLMIITIFSMAFIIYASAHSPTAIIIPAHQFVAPRYIAVGGDFYNPLVHPTSADVWPHVHTPTELIYEHREIADFLGIPAFYWVALFFLVVAVLVGGLLFLILFIVRRQQERRFERNQRACSNL</sequence>
<proteinExistence type="predicted"/>
<gene>
    <name evidence="2" type="primary">Necator_chrX.g21563</name>
    <name evidence="2" type="ORF">RB195_021402</name>
</gene>
<keyword evidence="1" id="KW-1133">Transmembrane helix</keyword>
<feature type="transmembrane region" description="Helical" evidence="1">
    <location>
        <begin position="119"/>
        <end position="145"/>
    </location>
</feature>
<feature type="transmembrane region" description="Helical" evidence="1">
    <location>
        <begin position="41"/>
        <end position="65"/>
    </location>
</feature>
<evidence type="ECO:0000313" key="2">
    <source>
        <dbReference type="EMBL" id="KAK6759813.1"/>
    </source>
</evidence>
<keyword evidence="1" id="KW-0812">Transmembrane</keyword>
<reference evidence="2 3" key="1">
    <citation type="submission" date="2023-08" db="EMBL/GenBank/DDBJ databases">
        <title>A Necator americanus chromosomal reference genome.</title>
        <authorList>
            <person name="Ilik V."/>
            <person name="Petrzelkova K.J."/>
            <person name="Pardy F."/>
            <person name="Fuh T."/>
            <person name="Niatou-Singa F.S."/>
            <person name="Gouil Q."/>
            <person name="Baker L."/>
            <person name="Ritchie M.E."/>
            <person name="Jex A.R."/>
            <person name="Gazzola D."/>
            <person name="Li H."/>
            <person name="Toshio Fujiwara R."/>
            <person name="Zhan B."/>
            <person name="Aroian R.V."/>
            <person name="Pafco B."/>
            <person name="Schwarz E.M."/>
        </authorList>
    </citation>
    <scope>NUCLEOTIDE SEQUENCE [LARGE SCALE GENOMIC DNA]</scope>
    <source>
        <strain evidence="2 3">Aroian</strain>
        <tissue evidence="2">Whole animal</tissue>
    </source>
</reference>